<dbReference type="EMBL" id="ML976711">
    <property type="protein sequence ID" value="KAF1969325.1"/>
    <property type="molecule type" value="Genomic_DNA"/>
</dbReference>
<name>A0A6A5UWZ5_9PLEO</name>
<evidence type="ECO:0000256" key="1">
    <source>
        <dbReference type="SAM" id="Phobius"/>
    </source>
</evidence>
<keyword evidence="1" id="KW-1133">Transmembrane helix</keyword>
<dbReference type="AlphaFoldDB" id="A0A6A5UWZ5"/>
<feature type="transmembrane region" description="Helical" evidence="1">
    <location>
        <begin position="38"/>
        <end position="56"/>
    </location>
</feature>
<sequence length="59" mass="6962">MFSAKDSERYEFFMGRDEENKEEDESLISSFLKEHGPFLTMLLAVLGAIMLVVMRLRRF</sequence>
<keyword evidence="3" id="KW-1185">Reference proteome</keyword>
<accession>A0A6A5UWZ5</accession>
<gene>
    <name evidence="2" type="ORF">BU23DRAFT_557810</name>
</gene>
<dbReference type="Proteomes" id="UP000800036">
    <property type="component" value="Unassembled WGS sequence"/>
</dbReference>
<protein>
    <submittedName>
        <fullName evidence="2">Uncharacterized protein</fullName>
    </submittedName>
</protein>
<reference evidence="2" key="1">
    <citation type="journal article" date="2020" name="Stud. Mycol.">
        <title>101 Dothideomycetes genomes: a test case for predicting lifestyles and emergence of pathogens.</title>
        <authorList>
            <person name="Haridas S."/>
            <person name="Albert R."/>
            <person name="Binder M."/>
            <person name="Bloem J."/>
            <person name="Labutti K."/>
            <person name="Salamov A."/>
            <person name="Andreopoulos B."/>
            <person name="Baker S."/>
            <person name="Barry K."/>
            <person name="Bills G."/>
            <person name="Bluhm B."/>
            <person name="Cannon C."/>
            <person name="Castanera R."/>
            <person name="Culley D."/>
            <person name="Daum C."/>
            <person name="Ezra D."/>
            <person name="Gonzalez J."/>
            <person name="Henrissat B."/>
            <person name="Kuo A."/>
            <person name="Liang C."/>
            <person name="Lipzen A."/>
            <person name="Lutzoni F."/>
            <person name="Magnuson J."/>
            <person name="Mondo S."/>
            <person name="Nolan M."/>
            <person name="Ohm R."/>
            <person name="Pangilinan J."/>
            <person name="Park H.-J."/>
            <person name="Ramirez L."/>
            <person name="Alfaro M."/>
            <person name="Sun H."/>
            <person name="Tritt A."/>
            <person name="Yoshinaga Y."/>
            <person name="Zwiers L.-H."/>
            <person name="Turgeon B."/>
            <person name="Goodwin S."/>
            <person name="Spatafora J."/>
            <person name="Crous P."/>
            <person name="Grigoriev I."/>
        </authorList>
    </citation>
    <scope>NUCLEOTIDE SEQUENCE</scope>
    <source>
        <strain evidence="2">CBS 107.79</strain>
    </source>
</reference>
<organism evidence="2 3">
    <name type="scientific">Bimuria novae-zelandiae CBS 107.79</name>
    <dbReference type="NCBI Taxonomy" id="1447943"/>
    <lineage>
        <taxon>Eukaryota</taxon>
        <taxon>Fungi</taxon>
        <taxon>Dikarya</taxon>
        <taxon>Ascomycota</taxon>
        <taxon>Pezizomycotina</taxon>
        <taxon>Dothideomycetes</taxon>
        <taxon>Pleosporomycetidae</taxon>
        <taxon>Pleosporales</taxon>
        <taxon>Massarineae</taxon>
        <taxon>Didymosphaeriaceae</taxon>
        <taxon>Bimuria</taxon>
    </lineage>
</organism>
<keyword evidence="1" id="KW-0472">Membrane</keyword>
<proteinExistence type="predicted"/>
<keyword evidence="1" id="KW-0812">Transmembrane</keyword>
<evidence type="ECO:0000313" key="3">
    <source>
        <dbReference type="Proteomes" id="UP000800036"/>
    </source>
</evidence>
<evidence type="ECO:0000313" key="2">
    <source>
        <dbReference type="EMBL" id="KAF1969325.1"/>
    </source>
</evidence>